<gene>
    <name evidence="2" type="ORF">HDU87_005302</name>
</gene>
<evidence type="ECO:0000313" key="3">
    <source>
        <dbReference type="Proteomes" id="UP001212152"/>
    </source>
</evidence>
<evidence type="ECO:0000256" key="1">
    <source>
        <dbReference type="SAM" id="MobiDB-lite"/>
    </source>
</evidence>
<evidence type="ECO:0000313" key="2">
    <source>
        <dbReference type="EMBL" id="KAJ3176433.1"/>
    </source>
</evidence>
<dbReference type="AlphaFoldDB" id="A0AAD5TIV6"/>
<dbReference type="EMBL" id="JADGJQ010000041">
    <property type="protein sequence ID" value="KAJ3176433.1"/>
    <property type="molecule type" value="Genomic_DNA"/>
</dbReference>
<feature type="region of interest" description="Disordered" evidence="1">
    <location>
        <begin position="46"/>
        <end position="71"/>
    </location>
</feature>
<name>A0AAD5TIV6_9FUNG</name>
<comment type="caution">
    <text evidence="2">The sequence shown here is derived from an EMBL/GenBank/DDBJ whole genome shotgun (WGS) entry which is preliminary data.</text>
</comment>
<feature type="compositionally biased region" description="Low complexity" evidence="1">
    <location>
        <begin position="177"/>
        <end position="196"/>
    </location>
</feature>
<protein>
    <submittedName>
        <fullName evidence="2">Uncharacterized protein</fullName>
    </submittedName>
</protein>
<organism evidence="2 3">
    <name type="scientific">Geranomyces variabilis</name>
    <dbReference type="NCBI Taxonomy" id="109894"/>
    <lineage>
        <taxon>Eukaryota</taxon>
        <taxon>Fungi</taxon>
        <taxon>Fungi incertae sedis</taxon>
        <taxon>Chytridiomycota</taxon>
        <taxon>Chytridiomycota incertae sedis</taxon>
        <taxon>Chytridiomycetes</taxon>
        <taxon>Spizellomycetales</taxon>
        <taxon>Powellomycetaceae</taxon>
        <taxon>Geranomyces</taxon>
    </lineage>
</organism>
<feature type="region of interest" description="Disordered" evidence="1">
    <location>
        <begin position="177"/>
        <end position="207"/>
    </location>
</feature>
<accession>A0AAD5TIV6</accession>
<proteinExistence type="predicted"/>
<reference evidence="2" key="1">
    <citation type="submission" date="2020-05" db="EMBL/GenBank/DDBJ databases">
        <title>Phylogenomic resolution of chytrid fungi.</title>
        <authorList>
            <person name="Stajich J.E."/>
            <person name="Amses K."/>
            <person name="Simmons R."/>
            <person name="Seto K."/>
            <person name="Myers J."/>
            <person name="Bonds A."/>
            <person name="Quandt C.A."/>
            <person name="Barry K."/>
            <person name="Liu P."/>
            <person name="Grigoriev I."/>
            <person name="Longcore J.E."/>
            <person name="James T.Y."/>
        </authorList>
    </citation>
    <scope>NUCLEOTIDE SEQUENCE</scope>
    <source>
        <strain evidence="2">JEL0379</strain>
    </source>
</reference>
<dbReference type="Proteomes" id="UP001212152">
    <property type="component" value="Unassembled WGS sequence"/>
</dbReference>
<sequence>MPAFITFAIRRFAAAASALHFPIARSVVQPASRRATAFSLLHSSPSPLHAQAVPPPNPSSQQPHQHQQQHDEMRKVLNELAKNPKAYHIFQTIKRDPKLLNEIEALGKVLLAKGYISANDGAVSQPGPFIMMKMFADTNIRARMLKVAAMLKEAGALDADGKDVDPSNMMDLLMGASQAKATPPSSSAPSAKSAADPEPKAQGGGVVDAVKGLFGKK</sequence>
<keyword evidence="3" id="KW-1185">Reference proteome</keyword>